<dbReference type="AlphaFoldDB" id="A0AAE3KGT4"/>
<organism evidence="1 2">
    <name type="scientific">Goodfellowiella coeruleoviolacea</name>
    <dbReference type="NCBI Taxonomy" id="334858"/>
    <lineage>
        <taxon>Bacteria</taxon>
        <taxon>Bacillati</taxon>
        <taxon>Actinomycetota</taxon>
        <taxon>Actinomycetes</taxon>
        <taxon>Pseudonocardiales</taxon>
        <taxon>Pseudonocardiaceae</taxon>
        <taxon>Goodfellowiella</taxon>
    </lineage>
</organism>
<proteinExistence type="predicted"/>
<dbReference type="Proteomes" id="UP001206128">
    <property type="component" value="Unassembled WGS sequence"/>
</dbReference>
<dbReference type="EMBL" id="JAMTCK010000006">
    <property type="protein sequence ID" value="MCP2166222.1"/>
    <property type="molecule type" value="Genomic_DNA"/>
</dbReference>
<protein>
    <submittedName>
        <fullName evidence="1">Uncharacterized protein</fullName>
    </submittedName>
</protein>
<reference evidence="1" key="1">
    <citation type="submission" date="2022-06" db="EMBL/GenBank/DDBJ databases">
        <title>Genomic Encyclopedia of Archaeal and Bacterial Type Strains, Phase II (KMG-II): from individual species to whole genera.</title>
        <authorList>
            <person name="Goeker M."/>
        </authorList>
    </citation>
    <scope>NUCLEOTIDE SEQUENCE</scope>
    <source>
        <strain evidence="1">DSM 43935</strain>
    </source>
</reference>
<accession>A0AAE3KGT4</accession>
<gene>
    <name evidence="1" type="ORF">LX83_003081</name>
</gene>
<evidence type="ECO:0000313" key="2">
    <source>
        <dbReference type="Proteomes" id="UP001206128"/>
    </source>
</evidence>
<name>A0AAE3KGT4_9PSEU</name>
<sequence length="39" mass="3851">MIDTVLSWVGALPGLGLIVLMALGGPLAESGLCEAAPVD</sequence>
<comment type="caution">
    <text evidence="1">The sequence shown here is derived from an EMBL/GenBank/DDBJ whole genome shotgun (WGS) entry which is preliminary data.</text>
</comment>
<keyword evidence="2" id="KW-1185">Reference proteome</keyword>
<evidence type="ECO:0000313" key="1">
    <source>
        <dbReference type="EMBL" id="MCP2166222.1"/>
    </source>
</evidence>